<dbReference type="EMBL" id="UOFR01000024">
    <property type="protein sequence ID" value="VAW94054.1"/>
    <property type="molecule type" value="Genomic_DNA"/>
</dbReference>
<organism evidence="2">
    <name type="scientific">hydrothermal vent metagenome</name>
    <dbReference type="NCBI Taxonomy" id="652676"/>
    <lineage>
        <taxon>unclassified sequences</taxon>
        <taxon>metagenomes</taxon>
        <taxon>ecological metagenomes</taxon>
    </lineage>
</organism>
<protein>
    <submittedName>
        <fullName evidence="2">Uncharacterized protein</fullName>
    </submittedName>
</protein>
<name>A0A3B1AJL1_9ZZZZ</name>
<proteinExistence type="predicted"/>
<reference evidence="2" key="1">
    <citation type="submission" date="2018-06" db="EMBL/GenBank/DDBJ databases">
        <authorList>
            <person name="Zhirakovskaya E."/>
        </authorList>
    </citation>
    <scope>NUCLEOTIDE SEQUENCE</scope>
</reference>
<dbReference type="AlphaFoldDB" id="A0A3B1AJL1"/>
<feature type="region of interest" description="Disordered" evidence="1">
    <location>
        <begin position="1"/>
        <end position="20"/>
    </location>
</feature>
<gene>
    <name evidence="2" type="ORF">MNBD_GAMMA21-2029</name>
</gene>
<sequence length="69" mass="7642">MSFLGNTISRSSQRLGERTDYGADNKCIGIFIGGHKHATKLSLMHVGINMTCLPISNEQNDHYASDRMT</sequence>
<feature type="compositionally biased region" description="Polar residues" evidence="1">
    <location>
        <begin position="1"/>
        <end position="14"/>
    </location>
</feature>
<evidence type="ECO:0000256" key="1">
    <source>
        <dbReference type="SAM" id="MobiDB-lite"/>
    </source>
</evidence>
<accession>A0A3B1AJL1</accession>
<evidence type="ECO:0000313" key="2">
    <source>
        <dbReference type="EMBL" id="VAW94054.1"/>
    </source>
</evidence>